<name>A0A1Y5NYA4_9MYCO</name>
<dbReference type="Gene3D" id="1.10.10.60">
    <property type="entry name" value="Homeodomain-like"/>
    <property type="match status" value="1"/>
</dbReference>
<reference evidence="3" key="1">
    <citation type="submission" date="2016-03" db="EMBL/GenBank/DDBJ databases">
        <authorList>
            <person name="Ploux O."/>
        </authorList>
    </citation>
    <scope>NUCLEOTIDE SEQUENCE</scope>
    <source>
        <strain evidence="3">UC10</strain>
    </source>
</reference>
<feature type="domain" description="HTH tetR-type" evidence="2">
    <location>
        <begin position="28"/>
        <end position="50"/>
    </location>
</feature>
<dbReference type="EMBL" id="FLQS01000003">
    <property type="protein sequence ID" value="SBS71432.1"/>
    <property type="molecule type" value="Genomic_DNA"/>
</dbReference>
<evidence type="ECO:0000259" key="2">
    <source>
        <dbReference type="Pfam" id="PF00440"/>
    </source>
</evidence>
<accession>A0A1Y5NYA4</accession>
<gene>
    <name evidence="3" type="ORF">MHPYR_110074</name>
</gene>
<dbReference type="SUPFAM" id="SSF46689">
    <property type="entry name" value="Homeodomain-like"/>
    <property type="match status" value="1"/>
</dbReference>
<keyword evidence="1" id="KW-0238">DNA-binding</keyword>
<dbReference type="AlphaFoldDB" id="A0A1Y5NYA4"/>
<evidence type="ECO:0000313" key="3">
    <source>
        <dbReference type="EMBL" id="SBS71432.1"/>
    </source>
</evidence>
<dbReference type="InterPro" id="IPR001647">
    <property type="entry name" value="HTH_TetR"/>
</dbReference>
<proteinExistence type="predicted"/>
<dbReference type="InterPro" id="IPR009057">
    <property type="entry name" value="Homeodomain-like_sf"/>
</dbReference>
<dbReference type="GO" id="GO:0003677">
    <property type="term" value="F:DNA binding"/>
    <property type="evidence" value="ECO:0007669"/>
    <property type="project" value="UniProtKB-KW"/>
</dbReference>
<evidence type="ECO:0000256" key="1">
    <source>
        <dbReference type="ARBA" id="ARBA00023125"/>
    </source>
</evidence>
<organism evidence="3">
    <name type="scientific">uncultured Mycobacterium sp</name>
    <dbReference type="NCBI Taxonomy" id="171292"/>
    <lineage>
        <taxon>Bacteria</taxon>
        <taxon>Bacillati</taxon>
        <taxon>Actinomycetota</taxon>
        <taxon>Actinomycetes</taxon>
        <taxon>Mycobacteriales</taxon>
        <taxon>Mycobacteriaceae</taxon>
        <taxon>Mycobacterium</taxon>
        <taxon>environmental samples</taxon>
    </lineage>
</organism>
<dbReference type="Pfam" id="PF00440">
    <property type="entry name" value="TetR_N"/>
    <property type="match status" value="1"/>
</dbReference>
<sequence length="63" mass="6591">MTALLSVAAVGGDGRRKPGPRSNDRDAIVDAALELFVANGYSSTTLADIVLSRLIASECSLKR</sequence>
<protein>
    <recommendedName>
        <fullName evidence="2">HTH tetR-type domain-containing protein</fullName>
    </recommendedName>
</protein>